<dbReference type="Gene3D" id="3.90.228.10">
    <property type="match status" value="1"/>
</dbReference>
<evidence type="ECO:0000256" key="1">
    <source>
        <dbReference type="PROSITE-ProRule" id="PRU00042"/>
    </source>
</evidence>
<keyword evidence="1" id="KW-0479">Metal-binding</keyword>
<dbReference type="OrthoDB" id="9514740at2759"/>
<keyword evidence="5" id="KW-1185">Reference proteome</keyword>
<gene>
    <name evidence="4" type="ORF">C5167_003562</name>
</gene>
<dbReference type="PROSITE" id="PS00028">
    <property type="entry name" value="ZINC_FINGER_C2H2_1"/>
    <property type="match status" value="1"/>
</dbReference>
<dbReference type="PANTHER" id="PTHR31681:SF4">
    <property type="entry name" value="C2H2-LIKE ZINC FINGER PROTEIN"/>
    <property type="match status" value="1"/>
</dbReference>
<reference evidence="4 5" key="1">
    <citation type="journal article" date="2018" name="Science">
        <title>The opium poppy genome and morphinan production.</title>
        <authorList>
            <person name="Guo L."/>
            <person name="Winzer T."/>
            <person name="Yang X."/>
            <person name="Li Y."/>
            <person name="Ning Z."/>
            <person name="He Z."/>
            <person name="Teodor R."/>
            <person name="Lu Y."/>
            <person name="Bowser T.A."/>
            <person name="Graham I.A."/>
            <person name="Ye K."/>
        </authorList>
    </citation>
    <scope>NUCLEOTIDE SEQUENCE [LARGE SCALE GENOMIC DNA]</scope>
    <source>
        <strain evidence="5">cv. HN1</strain>
        <tissue evidence="4">Leaves</tissue>
    </source>
</reference>
<feature type="domain" description="C2H2-type" evidence="3">
    <location>
        <begin position="172"/>
        <end position="200"/>
    </location>
</feature>
<feature type="region of interest" description="Disordered" evidence="2">
    <location>
        <begin position="65"/>
        <end position="85"/>
    </location>
</feature>
<dbReference type="Proteomes" id="UP000316621">
    <property type="component" value="Chromosome 9"/>
</dbReference>
<dbReference type="PANTHER" id="PTHR31681">
    <property type="entry name" value="C2H2-LIKE ZINC FINGER PROTEIN"/>
    <property type="match status" value="1"/>
</dbReference>
<evidence type="ECO:0000313" key="4">
    <source>
        <dbReference type="EMBL" id="RZC79350.1"/>
    </source>
</evidence>
<evidence type="ECO:0000259" key="3">
    <source>
        <dbReference type="PROSITE" id="PS50157"/>
    </source>
</evidence>
<dbReference type="InterPro" id="IPR013087">
    <property type="entry name" value="Znf_C2H2_type"/>
</dbReference>
<feature type="region of interest" description="Disordered" evidence="2">
    <location>
        <begin position="107"/>
        <end position="149"/>
    </location>
</feature>
<dbReference type="STRING" id="3469.A0A4Y7L3Y4"/>
<protein>
    <recommendedName>
        <fullName evidence="3">C2H2-type domain-containing protein</fullName>
    </recommendedName>
</protein>
<proteinExistence type="predicted"/>
<keyword evidence="1" id="KW-0862">Zinc</keyword>
<accession>A0A4Y7L3Y4</accession>
<dbReference type="Gramene" id="RZC79350">
    <property type="protein sequence ID" value="RZC79350"/>
    <property type="gene ID" value="C5167_003562"/>
</dbReference>
<dbReference type="EMBL" id="CM010723">
    <property type="protein sequence ID" value="RZC79350.1"/>
    <property type="molecule type" value="Genomic_DNA"/>
</dbReference>
<dbReference type="PROSITE" id="PS50157">
    <property type="entry name" value="ZINC_FINGER_C2H2_2"/>
    <property type="match status" value="1"/>
</dbReference>
<evidence type="ECO:0000313" key="5">
    <source>
        <dbReference type="Proteomes" id="UP000316621"/>
    </source>
</evidence>
<name>A0A4Y7L3Y4_PAPSO</name>
<dbReference type="AlphaFoldDB" id="A0A4Y7L3Y4"/>
<keyword evidence="1" id="KW-0863">Zinc-finger</keyword>
<organism evidence="4 5">
    <name type="scientific">Papaver somniferum</name>
    <name type="common">Opium poppy</name>
    <dbReference type="NCBI Taxonomy" id="3469"/>
    <lineage>
        <taxon>Eukaryota</taxon>
        <taxon>Viridiplantae</taxon>
        <taxon>Streptophyta</taxon>
        <taxon>Embryophyta</taxon>
        <taxon>Tracheophyta</taxon>
        <taxon>Spermatophyta</taxon>
        <taxon>Magnoliopsida</taxon>
        <taxon>Ranunculales</taxon>
        <taxon>Papaveraceae</taxon>
        <taxon>Papaveroideae</taxon>
        <taxon>Papaver</taxon>
    </lineage>
</organism>
<dbReference type="SUPFAM" id="SSF56399">
    <property type="entry name" value="ADP-ribosylation"/>
    <property type="match status" value="1"/>
</dbReference>
<dbReference type="GO" id="GO:0008270">
    <property type="term" value="F:zinc ion binding"/>
    <property type="evidence" value="ECO:0007669"/>
    <property type="project" value="UniProtKB-KW"/>
</dbReference>
<sequence length="412" mass="46014">MSSSSSSSSSIKSFTTFFSSLLVLLLFHLGCFFFVTNNHDHDHQLPNSSSNKKRKINPYFSPLSSYSARKSNNNNNNNNNKPRKSLSSSWCFIKKIFTFRKHVNHDRTISPSSLSSTASVTTQPRPPTRNAVLSKSPTRKRRTPSSSSIAMSLDSEFSLIDHRSFPLRNDIFPCPTCGEIFQKPQLVEQHQSIKHAVTELHDDDSSKNIVTIIFKTGWNNPIKNPPTIDRILKIHNSSKILSRFEEYREVVKSKESRRSGGNRRRDERCIADGNELLRFHCSTFICNLGQNGKSSICSQQYCNVCGIIRSGFSPKMDGITTVSSSWRAHVSFPEELEKEFAFMNIKRVMLVCRVIAGRIGEAGSGGGILEKGELAGFDSVLGGGCGGAIDEEELLVYNPRAVLPCFAIIYNV</sequence>
<dbReference type="OMA" id="KANCRNT"/>
<evidence type="ECO:0000256" key="2">
    <source>
        <dbReference type="SAM" id="MobiDB-lite"/>
    </source>
</evidence>
<feature type="compositionally biased region" description="Low complexity" evidence="2">
    <location>
        <begin position="109"/>
        <end position="122"/>
    </location>
</feature>